<reference evidence="3 4" key="1">
    <citation type="submission" date="2017-07" db="EMBL/GenBank/DDBJ databases">
        <title>Draft sequence of Rhodococcus enclensis 23b-28.</title>
        <authorList>
            <person name="Besaury L."/>
            <person name="Sancelme M."/>
            <person name="Amato P."/>
            <person name="Lallement A."/>
            <person name="Delort A.-M."/>
        </authorList>
    </citation>
    <scope>NUCLEOTIDE SEQUENCE [LARGE SCALE GENOMIC DNA]</scope>
    <source>
        <strain evidence="3 4">23b-28</strain>
    </source>
</reference>
<feature type="transmembrane region" description="Helical" evidence="1">
    <location>
        <begin position="151"/>
        <end position="172"/>
    </location>
</feature>
<feature type="transmembrane region" description="Helical" evidence="1">
    <location>
        <begin position="34"/>
        <end position="53"/>
    </location>
</feature>
<dbReference type="Proteomes" id="UP001217325">
    <property type="component" value="Unassembled WGS sequence"/>
</dbReference>
<feature type="transmembrane region" description="Helical" evidence="1">
    <location>
        <begin position="6"/>
        <end position="27"/>
    </location>
</feature>
<accession>A0A069JFI4</accession>
<gene>
    <name evidence="3" type="ORF">CHR55_20825</name>
    <name evidence="2" type="ORF">PXH69_20700</name>
</gene>
<dbReference type="EMBL" id="JARDXE010000013">
    <property type="protein sequence ID" value="MDE8647394.1"/>
    <property type="molecule type" value="Genomic_DNA"/>
</dbReference>
<reference evidence="2" key="2">
    <citation type="submission" date="2023-02" db="EMBL/GenBank/DDBJ databases">
        <title>A novel hydrolase synthesized by Rhodococcus erythropolis HQ is responsible for the detoxification of Zearalenone.</title>
        <authorList>
            <person name="Hu J."/>
            <person name="Xu J."/>
        </authorList>
    </citation>
    <scope>NUCLEOTIDE SEQUENCE</scope>
    <source>
        <strain evidence="2">HQ</strain>
    </source>
</reference>
<comment type="caution">
    <text evidence="3">The sequence shown here is derived from an EMBL/GenBank/DDBJ whole genome shotgun (WGS) entry which is preliminary data.</text>
</comment>
<accession>A0A1C3ZJV1</accession>
<evidence type="ECO:0000313" key="4">
    <source>
        <dbReference type="Proteomes" id="UP000230886"/>
    </source>
</evidence>
<dbReference type="AlphaFoldDB" id="A0A069JFI4"/>
<keyword evidence="1" id="KW-0472">Membrane</keyword>
<organism evidence="3 4">
    <name type="scientific">Rhodococcus qingshengii</name>
    <dbReference type="NCBI Taxonomy" id="334542"/>
    <lineage>
        <taxon>Bacteria</taxon>
        <taxon>Bacillati</taxon>
        <taxon>Actinomycetota</taxon>
        <taxon>Actinomycetes</taxon>
        <taxon>Mycobacteriales</taxon>
        <taxon>Nocardiaceae</taxon>
        <taxon>Rhodococcus</taxon>
        <taxon>Rhodococcus erythropolis group</taxon>
    </lineage>
</organism>
<dbReference type="RefSeq" id="WP_003940103.1">
    <property type="nucleotide sequence ID" value="NZ_AP023172.1"/>
</dbReference>
<protein>
    <submittedName>
        <fullName evidence="3">Uncharacterized protein</fullName>
    </submittedName>
</protein>
<evidence type="ECO:0000313" key="2">
    <source>
        <dbReference type="EMBL" id="MDE8647394.1"/>
    </source>
</evidence>
<name>A0A069JFI4_RHOSG</name>
<keyword evidence="1" id="KW-1133">Transmembrane helix</keyword>
<dbReference type="Proteomes" id="UP000230886">
    <property type="component" value="Unassembled WGS sequence"/>
</dbReference>
<feature type="transmembrane region" description="Helical" evidence="1">
    <location>
        <begin position="65"/>
        <end position="83"/>
    </location>
</feature>
<sequence>MIVHLIIACEIMFWVFIAAGLAARYLLRRKTLGAALLICAPLVDVVLLVATALDLRGGGEANFTHGLAAAYIGFSVAFGHSLISWADARFAYRFAGGPAPVAPPKYGSARALREWREFGKAAIAWAVACGLLGAAIFLVDDPTRTGALDGWISKLTVVLAIWGAIALSYTVFPKREKVTARG</sequence>
<dbReference type="GeneID" id="64142461"/>
<dbReference type="EMBL" id="NOVD01000017">
    <property type="protein sequence ID" value="PCK25317.1"/>
    <property type="molecule type" value="Genomic_DNA"/>
</dbReference>
<feature type="transmembrane region" description="Helical" evidence="1">
    <location>
        <begin position="118"/>
        <end position="139"/>
    </location>
</feature>
<keyword evidence="1" id="KW-0812">Transmembrane</keyword>
<proteinExistence type="predicted"/>
<evidence type="ECO:0000313" key="3">
    <source>
        <dbReference type="EMBL" id="PCK25317.1"/>
    </source>
</evidence>
<evidence type="ECO:0000256" key="1">
    <source>
        <dbReference type="SAM" id="Phobius"/>
    </source>
</evidence>